<feature type="non-terminal residue" evidence="2">
    <location>
        <position position="1"/>
    </location>
</feature>
<organism evidence="2">
    <name type="scientific">marine sediment metagenome</name>
    <dbReference type="NCBI Taxonomy" id="412755"/>
    <lineage>
        <taxon>unclassified sequences</taxon>
        <taxon>metagenomes</taxon>
        <taxon>ecological metagenomes</taxon>
    </lineage>
</organism>
<dbReference type="PANTHER" id="PTHR33495">
    <property type="entry name" value="ANTI-SIGMA FACTOR ANTAGONIST TM_1081-RELATED-RELATED"/>
    <property type="match status" value="1"/>
</dbReference>
<dbReference type="Pfam" id="PF01740">
    <property type="entry name" value="STAS"/>
    <property type="match status" value="1"/>
</dbReference>
<dbReference type="InterPro" id="IPR002645">
    <property type="entry name" value="STAS_dom"/>
</dbReference>
<reference evidence="2" key="1">
    <citation type="journal article" date="2015" name="Nature">
        <title>Complex archaea that bridge the gap between prokaryotes and eukaryotes.</title>
        <authorList>
            <person name="Spang A."/>
            <person name="Saw J.H."/>
            <person name="Jorgensen S.L."/>
            <person name="Zaremba-Niedzwiedzka K."/>
            <person name="Martijn J."/>
            <person name="Lind A.E."/>
            <person name="van Eijk R."/>
            <person name="Schleper C."/>
            <person name="Guy L."/>
            <person name="Ettema T.J."/>
        </authorList>
    </citation>
    <scope>NUCLEOTIDE SEQUENCE</scope>
</reference>
<dbReference type="PROSITE" id="PS50801">
    <property type="entry name" value="STAS"/>
    <property type="match status" value="1"/>
</dbReference>
<gene>
    <name evidence="2" type="ORF">LCGC14_2239560</name>
</gene>
<proteinExistence type="predicted"/>
<dbReference type="CDD" id="cd07043">
    <property type="entry name" value="STAS_anti-anti-sigma_factors"/>
    <property type="match status" value="1"/>
</dbReference>
<comment type="caution">
    <text evidence="2">The sequence shown here is derived from an EMBL/GenBank/DDBJ whole genome shotgun (WGS) entry which is preliminary data.</text>
</comment>
<evidence type="ECO:0000259" key="1">
    <source>
        <dbReference type="PROSITE" id="PS50801"/>
    </source>
</evidence>
<dbReference type="InterPro" id="IPR036513">
    <property type="entry name" value="STAS_dom_sf"/>
</dbReference>
<protein>
    <recommendedName>
        <fullName evidence="1">STAS domain-containing protein</fullName>
    </recommendedName>
</protein>
<feature type="domain" description="STAS" evidence="1">
    <location>
        <begin position="1"/>
        <end position="76"/>
    </location>
</feature>
<dbReference type="SUPFAM" id="SSF52091">
    <property type="entry name" value="SpoIIaa-like"/>
    <property type="match status" value="1"/>
</dbReference>
<dbReference type="EMBL" id="LAZR01030302">
    <property type="protein sequence ID" value="KKL57020.1"/>
    <property type="molecule type" value="Genomic_DNA"/>
</dbReference>
<accession>A0A0F9FIE3</accession>
<name>A0A0F9FIE3_9ZZZZ</name>
<dbReference type="Gene3D" id="3.30.750.24">
    <property type="entry name" value="STAS domain"/>
    <property type="match status" value="1"/>
</dbReference>
<evidence type="ECO:0000313" key="2">
    <source>
        <dbReference type="EMBL" id="KKL57020.1"/>
    </source>
</evidence>
<dbReference type="AlphaFoldDB" id="A0A0F9FIE3"/>
<sequence length="81" mass="9246">VDEQAQRKLLLDFSRVKFLSSAMLGVLISLQKRSAGIKGRVVICGLRPELHKVFKITRLDKLFDFYDNETEALGSFGVYLR</sequence>
<dbReference type="GO" id="GO:0043856">
    <property type="term" value="F:anti-sigma factor antagonist activity"/>
    <property type="evidence" value="ECO:0007669"/>
    <property type="project" value="TreeGrafter"/>
</dbReference>